<dbReference type="SUPFAM" id="SSF52540">
    <property type="entry name" value="P-loop containing nucleoside triphosphate hydrolases"/>
    <property type="match status" value="1"/>
</dbReference>
<protein>
    <submittedName>
        <fullName evidence="1">Uncharacterized protein</fullName>
    </submittedName>
</protein>
<dbReference type="EMBL" id="JACDXP010000012">
    <property type="protein sequence ID" value="KAF6516275.1"/>
    <property type="molecule type" value="Genomic_DNA"/>
</dbReference>
<organism evidence="1 2">
    <name type="scientific">Fusarium oxysporum f. sp. conglutinans</name>
    <dbReference type="NCBI Taxonomy" id="100902"/>
    <lineage>
        <taxon>Eukaryota</taxon>
        <taxon>Fungi</taxon>
        <taxon>Dikarya</taxon>
        <taxon>Ascomycota</taxon>
        <taxon>Pezizomycotina</taxon>
        <taxon>Sordariomycetes</taxon>
        <taxon>Hypocreomycetidae</taxon>
        <taxon>Hypocreales</taxon>
        <taxon>Nectriaceae</taxon>
        <taxon>Fusarium</taxon>
        <taxon>Fusarium oxysporum species complex</taxon>
    </lineage>
</organism>
<sequence length="200" mass="22456">MTSTSAISLANRVGHDSSKPTVISLYGLPATGKSTVLEGLRNKLDETEFAFFEGSNVISYLIPGGLKTFQKLEDPERKEWRAEAITHIKNEAAASGKIAVVTGHFMFWSKEDSAPYAVYTPEDLETFTQIIYLNPNALVLLFQVMNDMKKNRFDMTGLSAENWVLWQTLEVTTLRDLCRQHKILFTTVQNPALENVLPLV</sequence>
<reference evidence="1 2" key="1">
    <citation type="journal article" date="2020" name="bioRxiv">
        <title>A chromosome-scale genome assembly for the Fusarium oxysporum strain Fo5176 to establish a model Arabidopsis-fungal pathosystem.</title>
        <authorList>
            <person name="Fokkens L."/>
            <person name="Guo L."/>
            <person name="Dora S."/>
            <person name="Wang B."/>
            <person name="Ye K."/>
            <person name="Sanchez-Rodriguez C."/>
            <person name="Croll D."/>
        </authorList>
    </citation>
    <scope>NUCLEOTIDE SEQUENCE [LARGE SCALE GENOMIC DNA]</scope>
    <source>
        <strain evidence="1 2">Fo5176</strain>
    </source>
</reference>
<dbReference type="AlphaFoldDB" id="A0A8H6LEQ7"/>
<comment type="caution">
    <text evidence="1">The sequence shown here is derived from an EMBL/GenBank/DDBJ whole genome shotgun (WGS) entry which is preliminary data.</text>
</comment>
<dbReference type="Proteomes" id="UP000593570">
    <property type="component" value="Unassembled WGS sequence"/>
</dbReference>
<dbReference type="Pfam" id="PF13207">
    <property type="entry name" value="AAA_17"/>
    <property type="match status" value="1"/>
</dbReference>
<proteinExistence type="predicted"/>
<gene>
    <name evidence="1" type="ORF">HZS61_003478</name>
</gene>
<dbReference type="InterPro" id="IPR027417">
    <property type="entry name" value="P-loop_NTPase"/>
</dbReference>
<dbReference type="Gene3D" id="3.40.50.300">
    <property type="entry name" value="P-loop containing nucleotide triphosphate hydrolases"/>
    <property type="match status" value="1"/>
</dbReference>
<evidence type="ECO:0000313" key="1">
    <source>
        <dbReference type="EMBL" id="KAF6516275.1"/>
    </source>
</evidence>
<evidence type="ECO:0000313" key="2">
    <source>
        <dbReference type="Proteomes" id="UP000593570"/>
    </source>
</evidence>
<accession>A0A8H6LEQ7</accession>
<name>A0A8H6LEQ7_FUSOX</name>